<keyword evidence="1" id="KW-0732">Signal</keyword>
<name>A0ABW0L9T5_9BURK</name>
<feature type="signal peptide" evidence="1">
    <location>
        <begin position="1"/>
        <end position="23"/>
    </location>
</feature>
<evidence type="ECO:0000259" key="2">
    <source>
        <dbReference type="Pfam" id="PF19763"/>
    </source>
</evidence>
<dbReference type="Gene3D" id="2.60.120.200">
    <property type="match status" value="1"/>
</dbReference>
<sequence length="237" mass="26457">MMKAAVSSLGLALALAAGGPARAAEAAPACTQWGERGVLLHQDDFHGPLTGYVAEYERKPGNAIASRDGRLLIDVDSGATVWLDKPLSGNLLISYTRRVVVDGGKNDRLSDFNHFWMARDPQNANLFTRSGKFEDYDKLDLYYVGVGGNTNTTTRFRRYGDGKRVLLAEHLDPAQLLEPNRDYQVEIAVYAGCTRMRIDGKPLFSFRDPQPLTRGYFGFRTTWSRQTIDNLTIHQLK</sequence>
<dbReference type="Proteomes" id="UP001596050">
    <property type="component" value="Unassembled WGS sequence"/>
</dbReference>
<dbReference type="EMBL" id="JBHSMU010000018">
    <property type="protein sequence ID" value="MFC5462665.1"/>
    <property type="molecule type" value="Genomic_DNA"/>
</dbReference>
<evidence type="ECO:0000313" key="3">
    <source>
        <dbReference type="EMBL" id="MFC5462665.1"/>
    </source>
</evidence>
<protein>
    <submittedName>
        <fullName evidence="3">DUF6250 domain-containing protein</fullName>
    </submittedName>
</protein>
<keyword evidence="4" id="KW-1185">Reference proteome</keyword>
<organism evidence="3 4">
    <name type="scientific">Massilia niabensis</name>
    <dbReference type="NCBI Taxonomy" id="544910"/>
    <lineage>
        <taxon>Bacteria</taxon>
        <taxon>Pseudomonadati</taxon>
        <taxon>Pseudomonadota</taxon>
        <taxon>Betaproteobacteria</taxon>
        <taxon>Burkholderiales</taxon>
        <taxon>Oxalobacteraceae</taxon>
        <taxon>Telluria group</taxon>
        <taxon>Massilia</taxon>
    </lineage>
</organism>
<reference evidence="4" key="1">
    <citation type="journal article" date="2019" name="Int. J. Syst. Evol. Microbiol.">
        <title>The Global Catalogue of Microorganisms (GCM) 10K type strain sequencing project: providing services to taxonomists for standard genome sequencing and annotation.</title>
        <authorList>
            <consortium name="The Broad Institute Genomics Platform"/>
            <consortium name="The Broad Institute Genome Sequencing Center for Infectious Disease"/>
            <person name="Wu L."/>
            <person name="Ma J."/>
        </authorList>
    </citation>
    <scope>NUCLEOTIDE SEQUENCE [LARGE SCALE GENOMIC DNA]</scope>
    <source>
        <strain evidence="4">KACC 12649</strain>
    </source>
</reference>
<dbReference type="RefSeq" id="WP_379786156.1">
    <property type="nucleotide sequence ID" value="NZ_JBHSMU010000018.1"/>
</dbReference>
<comment type="caution">
    <text evidence="3">The sequence shown here is derived from an EMBL/GenBank/DDBJ whole genome shotgun (WGS) entry which is preliminary data.</text>
</comment>
<dbReference type="InterPro" id="IPR046217">
    <property type="entry name" value="DUF6250"/>
</dbReference>
<evidence type="ECO:0000256" key="1">
    <source>
        <dbReference type="SAM" id="SignalP"/>
    </source>
</evidence>
<evidence type="ECO:0000313" key="4">
    <source>
        <dbReference type="Proteomes" id="UP001596050"/>
    </source>
</evidence>
<feature type="domain" description="DUF6250" evidence="2">
    <location>
        <begin position="73"/>
        <end position="231"/>
    </location>
</feature>
<gene>
    <name evidence="3" type="ORF">ACFPN5_22900</name>
</gene>
<proteinExistence type="predicted"/>
<feature type="chain" id="PRO_5046203107" evidence="1">
    <location>
        <begin position="24"/>
        <end position="237"/>
    </location>
</feature>
<accession>A0ABW0L9T5</accession>
<dbReference type="Pfam" id="PF19763">
    <property type="entry name" value="DUF6250"/>
    <property type="match status" value="1"/>
</dbReference>